<feature type="region of interest" description="Disordered" evidence="2">
    <location>
        <begin position="461"/>
        <end position="488"/>
    </location>
</feature>
<evidence type="ECO:0000313" key="4">
    <source>
        <dbReference type="Proteomes" id="UP000632828"/>
    </source>
</evidence>
<name>A0A8J6ULQ8_9BACT</name>
<dbReference type="SUPFAM" id="SSF103039">
    <property type="entry name" value="CheC-like"/>
    <property type="match status" value="2"/>
</dbReference>
<feature type="compositionally biased region" description="Low complexity" evidence="2">
    <location>
        <begin position="226"/>
        <end position="250"/>
    </location>
</feature>
<dbReference type="InterPro" id="IPR028976">
    <property type="entry name" value="CheC-like_sf"/>
</dbReference>
<dbReference type="AlphaFoldDB" id="A0A8J6ULQ8"/>
<protein>
    <submittedName>
        <fullName evidence="3">Uncharacterized protein</fullName>
    </submittedName>
</protein>
<evidence type="ECO:0000256" key="1">
    <source>
        <dbReference type="ARBA" id="ARBA00022500"/>
    </source>
</evidence>
<keyword evidence="4" id="KW-1185">Reference proteome</keyword>
<organism evidence="3 4">
    <name type="scientific">Pelovirga terrestris</name>
    <dbReference type="NCBI Taxonomy" id="2771352"/>
    <lineage>
        <taxon>Bacteria</taxon>
        <taxon>Pseudomonadati</taxon>
        <taxon>Thermodesulfobacteriota</taxon>
        <taxon>Desulfuromonadia</taxon>
        <taxon>Geobacterales</taxon>
        <taxon>Geobacteraceae</taxon>
        <taxon>Pelovirga</taxon>
    </lineage>
</organism>
<dbReference type="Gene3D" id="3.40.1550.10">
    <property type="entry name" value="CheC-like"/>
    <property type="match status" value="2"/>
</dbReference>
<dbReference type="RefSeq" id="WP_191157336.1">
    <property type="nucleotide sequence ID" value="NZ_JACWUN010000017.1"/>
</dbReference>
<dbReference type="InterPro" id="IPR011006">
    <property type="entry name" value="CheY-like_superfamily"/>
</dbReference>
<accession>A0A8J6ULQ8</accession>
<feature type="compositionally biased region" description="Low complexity" evidence="2">
    <location>
        <begin position="461"/>
        <end position="475"/>
    </location>
</feature>
<dbReference type="EMBL" id="JACWUN010000017">
    <property type="protein sequence ID" value="MBD1401582.1"/>
    <property type="molecule type" value="Genomic_DNA"/>
</dbReference>
<feature type="region of interest" description="Disordered" evidence="2">
    <location>
        <begin position="198"/>
        <end position="250"/>
    </location>
</feature>
<gene>
    <name evidence="3" type="ORF">ICT70_13020</name>
</gene>
<evidence type="ECO:0000256" key="2">
    <source>
        <dbReference type="SAM" id="MobiDB-lite"/>
    </source>
</evidence>
<dbReference type="Proteomes" id="UP000632828">
    <property type="component" value="Unassembled WGS sequence"/>
</dbReference>
<keyword evidence="1" id="KW-0145">Chemotaxis</keyword>
<evidence type="ECO:0000313" key="3">
    <source>
        <dbReference type="EMBL" id="MBD1401582.1"/>
    </source>
</evidence>
<dbReference type="SUPFAM" id="SSF52172">
    <property type="entry name" value="CheY-like"/>
    <property type="match status" value="1"/>
</dbReference>
<reference evidence="3" key="1">
    <citation type="submission" date="2020-09" db="EMBL/GenBank/DDBJ databases">
        <title>Pelobacter alkaliphilus sp. nov., a novel anaerobic arsenate-reducing bacterium from terrestrial mud volcano.</title>
        <authorList>
            <person name="Khomyakova M.A."/>
            <person name="Merkel A.Y."/>
            <person name="Slobodkin A.I."/>
        </authorList>
    </citation>
    <scope>NUCLEOTIDE SEQUENCE</scope>
    <source>
        <strain evidence="3">M08fum</strain>
    </source>
</reference>
<proteinExistence type="predicted"/>
<dbReference type="GO" id="GO:0006935">
    <property type="term" value="P:chemotaxis"/>
    <property type="evidence" value="ECO:0007669"/>
    <property type="project" value="UniProtKB-KW"/>
</dbReference>
<comment type="caution">
    <text evidence="3">The sequence shown here is derived from an EMBL/GenBank/DDBJ whole genome shotgun (WGS) entry which is preliminary data.</text>
</comment>
<sequence length="623" mass="66051">MKQRALIDVVCKAGLQTLAGEIGALLGQMLSCSDIKLRTCSKEQLFSNPARQKTALTRMTVSGEREGNCFLLNRISAAAVLAGTLIMLPQDIIEENVQSGKLDGELTDAFGEVANIIAGVMTQAFVDKYPKTVRFVKKTVEELIPTKIDVESDAPFPPGEYYVASCELTIDETDLGVFEFVVPLPIFDLEEAAPAAAAPTASAATQEKVTAPTPSDAAVEPPPTAEPSASAAPPAPAAPTAAQTPPAAQKPKFADAKKLVDVVFNTTIGQIGEEIGALLGQTLKCSDTQLVMTTKEDFFATQCQEKSILTQLKVSGDKKGVGYLITQVPDAIAMGGTLIMLPDDQIAEQMGKGEFDGEVSDAYGEIANILAGSLTQVFLDRFPKQLRFVRTESQAVVPTKIDPSSDQPFAEDTYYLASFAIAMDGYELHRLYLIFPADLFDLDAPAATIAEVQAAAAEPVQPTAVQPGVQPPAAGEWGGPPPETPVGSAAVAATDAACVDGPPIVLILSDQPTTAQPFVDILTGAAYDCRLLSFQDDIKGLLQQHQVLGIFLVMAQVGEKGFAAAIKLQSAGRTLPPLIFAGEEWTRSAVLRAVKYGARDILVIPASTDEIQDKVTLHFKKAS</sequence>